<dbReference type="Proteomes" id="UP001580928">
    <property type="component" value="Unassembled WGS sequence"/>
</dbReference>
<dbReference type="RefSeq" id="WP_375557608.1">
    <property type="nucleotide sequence ID" value="NZ_JBBVGT010000002.1"/>
</dbReference>
<proteinExistence type="predicted"/>
<organism evidence="1 2">
    <name type="scientific">Albibacterium profundi</name>
    <dbReference type="NCBI Taxonomy" id="3134906"/>
    <lineage>
        <taxon>Bacteria</taxon>
        <taxon>Pseudomonadati</taxon>
        <taxon>Bacteroidota</taxon>
        <taxon>Sphingobacteriia</taxon>
        <taxon>Sphingobacteriales</taxon>
        <taxon>Sphingobacteriaceae</taxon>
        <taxon>Albibacterium</taxon>
    </lineage>
</organism>
<evidence type="ECO:0000313" key="1">
    <source>
        <dbReference type="EMBL" id="MFB5946079.1"/>
    </source>
</evidence>
<reference evidence="1 2" key="1">
    <citation type="submission" date="2024-04" db="EMBL/GenBank/DDBJ databases">
        <title>Albibacterium profundi sp. nov., isolated from sediment of the Challenger Deep of Mariana Trench.</title>
        <authorList>
            <person name="Wang Y."/>
        </authorList>
    </citation>
    <scope>NUCLEOTIDE SEQUENCE [LARGE SCALE GENOMIC DNA]</scope>
    <source>
        <strain evidence="1 2">RHL897</strain>
    </source>
</reference>
<comment type="caution">
    <text evidence="1">The sequence shown here is derived from an EMBL/GenBank/DDBJ whole genome shotgun (WGS) entry which is preliminary data.</text>
</comment>
<gene>
    <name evidence="1" type="ORF">WKR92_09570</name>
</gene>
<keyword evidence="2" id="KW-1185">Reference proteome</keyword>
<evidence type="ECO:0000313" key="2">
    <source>
        <dbReference type="Proteomes" id="UP001580928"/>
    </source>
</evidence>
<accession>A0ABV5CET8</accession>
<protein>
    <submittedName>
        <fullName evidence="1">Uncharacterized protein</fullName>
    </submittedName>
</protein>
<dbReference type="EMBL" id="JBBVGT010000002">
    <property type="protein sequence ID" value="MFB5946079.1"/>
    <property type="molecule type" value="Genomic_DNA"/>
</dbReference>
<sequence length="73" mass="8646">MVDEKKLKTAFRLEKEAKELAIYNEYQELIGQKDAMPGAVTDYLMKKHKIHARSTIWQIRKRVEERLSETVNP</sequence>
<name>A0ABV5CET8_9SPHI</name>